<keyword evidence="9" id="KW-1185">Reference proteome</keyword>
<feature type="transmembrane region" description="Helical" evidence="6">
    <location>
        <begin position="42"/>
        <end position="67"/>
    </location>
</feature>
<keyword evidence="3 6" id="KW-1133">Transmembrane helix</keyword>
<gene>
    <name evidence="8" type="ORF">KIPB_009528</name>
</gene>
<evidence type="ECO:0000256" key="1">
    <source>
        <dbReference type="ARBA" id="ARBA00004141"/>
    </source>
</evidence>
<feature type="transmembrane region" description="Helical" evidence="6">
    <location>
        <begin position="6"/>
        <end position="30"/>
    </location>
</feature>
<dbReference type="Proteomes" id="UP000265618">
    <property type="component" value="Unassembled WGS sequence"/>
</dbReference>
<evidence type="ECO:0000256" key="6">
    <source>
        <dbReference type="SAM" id="Phobius"/>
    </source>
</evidence>
<dbReference type="InterPro" id="IPR017981">
    <property type="entry name" value="GPCR_2-like_7TM"/>
</dbReference>
<dbReference type="SUPFAM" id="SSF81321">
    <property type="entry name" value="Family A G protein-coupled receptor-like"/>
    <property type="match status" value="1"/>
</dbReference>
<feature type="region of interest" description="Disordered" evidence="5">
    <location>
        <begin position="205"/>
        <end position="227"/>
    </location>
</feature>
<organism evidence="8 9">
    <name type="scientific">Kipferlia bialata</name>
    <dbReference type="NCBI Taxonomy" id="797122"/>
    <lineage>
        <taxon>Eukaryota</taxon>
        <taxon>Metamonada</taxon>
        <taxon>Carpediemonas-like organisms</taxon>
        <taxon>Kipferlia</taxon>
    </lineage>
</organism>
<feature type="non-terminal residue" evidence="8">
    <location>
        <position position="1"/>
    </location>
</feature>
<dbReference type="Gene3D" id="1.20.1070.10">
    <property type="entry name" value="Rhodopsin 7-helix transmembrane proteins"/>
    <property type="match status" value="1"/>
</dbReference>
<dbReference type="EMBL" id="BDIP01003264">
    <property type="protein sequence ID" value="GIQ87483.1"/>
    <property type="molecule type" value="Genomic_DNA"/>
</dbReference>
<dbReference type="GO" id="GO:0007166">
    <property type="term" value="P:cell surface receptor signaling pathway"/>
    <property type="evidence" value="ECO:0007669"/>
    <property type="project" value="InterPro"/>
</dbReference>
<accession>A0A9K3D1T0</accession>
<evidence type="ECO:0000256" key="5">
    <source>
        <dbReference type="SAM" id="MobiDB-lite"/>
    </source>
</evidence>
<name>A0A9K3D1T0_9EUKA</name>
<reference evidence="8 9" key="1">
    <citation type="journal article" date="2018" name="PLoS ONE">
        <title>The draft genome of Kipferlia bialata reveals reductive genome evolution in fornicate parasites.</title>
        <authorList>
            <person name="Tanifuji G."/>
            <person name="Takabayashi S."/>
            <person name="Kume K."/>
            <person name="Takagi M."/>
            <person name="Nakayama T."/>
            <person name="Kamikawa R."/>
            <person name="Inagaki Y."/>
            <person name="Hashimoto T."/>
        </authorList>
    </citation>
    <scope>NUCLEOTIDE SEQUENCE [LARGE SCALE GENOMIC DNA]</scope>
    <source>
        <strain evidence="8">NY0173</strain>
    </source>
</reference>
<comment type="caution">
    <text evidence="8">The sequence shown here is derived from an EMBL/GenBank/DDBJ whole genome shotgun (WGS) entry which is preliminary data.</text>
</comment>
<evidence type="ECO:0000313" key="8">
    <source>
        <dbReference type="EMBL" id="GIQ87483.1"/>
    </source>
</evidence>
<evidence type="ECO:0000256" key="4">
    <source>
        <dbReference type="ARBA" id="ARBA00023136"/>
    </source>
</evidence>
<keyword evidence="2 6" id="KW-0812">Transmembrane</keyword>
<dbReference type="PROSITE" id="PS50261">
    <property type="entry name" value="G_PROTEIN_RECEP_F2_4"/>
    <property type="match status" value="1"/>
</dbReference>
<comment type="subcellular location">
    <subcellularLocation>
        <location evidence="1">Membrane</location>
        <topology evidence="1">Multi-pass membrane protein</topology>
    </subcellularLocation>
</comment>
<evidence type="ECO:0000256" key="2">
    <source>
        <dbReference type="ARBA" id="ARBA00022692"/>
    </source>
</evidence>
<proteinExistence type="predicted"/>
<evidence type="ECO:0000313" key="9">
    <source>
        <dbReference type="Proteomes" id="UP000265618"/>
    </source>
</evidence>
<dbReference type="GO" id="GO:0016020">
    <property type="term" value="C:membrane"/>
    <property type="evidence" value="ECO:0007669"/>
    <property type="project" value="UniProtKB-SubCell"/>
</dbReference>
<dbReference type="AlphaFoldDB" id="A0A9K3D1T0"/>
<feature type="compositionally biased region" description="Basic and acidic residues" evidence="5">
    <location>
        <begin position="205"/>
        <end position="220"/>
    </location>
</feature>
<dbReference type="GO" id="GO:0004888">
    <property type="term" value="F:transmembrane signaling receptor activity"/>
    <property type="evidence" value="ECO:0007669"/>
    <property type="project" value="InterPro"/>
</dbReference>
<protein>
    <recommendedName>
        <fullName evidence="7">G-protein coupled receptors family 2 profile 2 domain-containing protein</fullName>
    </recommendedName>
</protein>
<feature type="domain" description="G-protein coupled receptors family 2 profile 2" evidence="7">
    <location>
        <begin position="1"/>
        <end position="191"/>
    </location>
</feature>
<keyword evidence="4 6" id="KW-0472">Membrane</keyword>
<sequence>CPVMGAMDFVFLTASILFWFWMSVFTLFVILKPKQFNSSRRLKVIVVSLSMGPAIIATAVFWISGFFGASIYSLCWVSSDPPSLLMWLYNFPTFVLAVVACGFLLASVIVCHRMLKQDSKGMHSHQTSAALKMAYRTLPFTLSLVMFQICDGLLDMQPLFHYSLPIWLVNTLLILSASRGVVSSLCWAIPTYYLDVIEGRRLQRQRDRPPVGEVQRHPPGREQTMTV</sequence>
<feature type="transmembrane region" description="Helical" evidence="6">
    <location>
        <begin position="87"/>
        <end position="112"/>
    </location>
</feature>
<evidence type="ECO:0000256" key="3">
    <source>
        <dbReference type="ARBA" id="ARBA00022989"/>
    </source>
</evidence>
<evidence type="ECO:0000259" key="7">
    <source>
        <dbReference type="PROSITE" id="PS50261"/>
    </source>
</evidence>